<accession>A0A161HCW7</accession>
<gene>
    <name evidence="5" type="ORF">AKL17_4235</name>
</gene>
<evidence type="ECO:0000256" key="2">
    <source>
        <dbReference type="SAM" id="Coils"/>
    </source>
</evidence>
<evidence type="ECO:0000313" key="6">
    <source>
        <dbReference type="Proteomes" id="UP000076128"/>
    </source>
</evidence>
<dbReference type="Gene3D" id="2.40.30.170">
    <property type="match status" value="1"/>
</dbReference>
<dbReference type="InterPro" id="IPR058625">
    <property type="entry name" value="MdtA-like_BSH"/>
</dbReference>
<protein>
    <submittedName>
        <fullName evidence="5">RND family efflux transporter MFP subunit</fullName>
    </submittedName>
</protein>
<feature type="domain" description="CusB-like beta-barrel" evidence="4">
    <location>
        <begin position="202"/>
        <end position="272"/>
    </location>
</feature>
<feature type="domain" description="Multidrug resistance protein MdtA-like barrel-sandwich hybrid" evidence="3">
    <location>
        <begin position="75"/>
        <end position="189"/>
    </location>
</feature>
<evidence type="ECO:0000256" key="1">
    <source>
        <dbReference type="ARBA" id="ARBA00009477"/>
    </source>
</evidence>
<dbReference type="Gene3D" id="2.40.50.100">
    <property type="match status" value="1"/>
</dbReference>
<dbReference type="RefSeq" id="WP_066816971.1">
    <property type="nucleotide sequence ID" value="NZ_CP012661.1"/>
</dbReference>
<sequence>MVKRLFIAVILLGLVVGGIVGFNLFRDKMIAQFFAGMTPAPVAVSVTVAEPITWTPGLEAVGTALAAQGVDLSVEAAGVVREMLFAPNQQVSAGDQLVQIDDRMEQADLAAAIAAQELAETELTRSRTLQERGVSTANTLDTAEARATEARSQVQKLRAVLEQKQSVAPFDGVIGIPRIEAGEYVTPGTIYATLQDLDSMRVDFSLPEQEAGIVQIGMAVTVSSEVGGVTATGKVAGIEPKIDPNSRLVTVRAEVENPEARITPGQFLRVRVELPVEEGVIALPQTAVSSSLYGDSVYIVRAATAEGEPERVEQVFVALGRRTGSLIEIRSGVQPGDRVVNAGQNRLSGNAAVTIDNTVAPVAATPAAAAASE</sequence>
<name>A0A161HCW7_9RHOB</name>
<dbReference type="Gene3D" id="2.40.420.20">
    <property type="match status" value="1"/>
</dbReference>
<keyword evidence="2" id="KW-0175">Coiled coil</keyword>
<evidence type="ECO:0000259" key="4">
    <source>
        <dbReference type="Pfam" id="PF25954"/>
    </source>
</evidence>
<dbReference type="Pfam" id="PF25954">
    <property type="entry name" value="Beta-barrel_RND_2"/>
    <property type="match status" value="1"/>
</dbReference>
<dbReference type="NCBIfam" id="TIGR01730">
    <property type="entry name" value="RND_mfp"/>
    <property type="match status" value="1"/>
</dbReference>
<evidence type="ECO:0000313" key="5">
    <source>
        <dbReference type="EMBL" id="AMY71449.1"/>
    </source>
</evidence>
<dbReference type="GO" id="GO:1990281">
    <property type="term" value="C:efflux pump complex"/>
    <property type="evidence" value="ECO:0007669"/>
    <property type="project" value="TreeGrafter"/>
</dbReference>
<dbReference type="PANTHER" id="PTHR30469">
    <property type="entry name" value="MULTIDRUG RESISTANCE PROTEIN MDTA"/>
    <property type="match status" value="1"/>
</dbReference>
<proteinExistence type="inferred from homology"/>
<dbReference type="STRING" id="1335048.AKL17_4235"/>
<dbReference type="KEGG" id="daa:AKL17_4235"/>
<dbReference type="OrthoDB" id="9806939at2"/>
<feature type="coiled-coil region" evidence="2">
    <location>
        <begin position="140"/>
        <end position="167"/>
    </location>
</feature>
<dbReference type="GO" id="GO:0015562">
    <property type="term" value="F:efflux transmembrane transporter activity"/>
    <property type="evidence" value="ECO:0007669"/>
    <property type="project" value="TreeGrafter"/>
</dbReference>
<evidence type="ECO:0000259" key="3">
    <source>
        <dbReference type="Pfam" id="PF25917"/>
    </source>
</evidence>
<dbReference type="FunFam" id="2.40.30.170:FF:000010">
    <property type="entry name" value="Efflux RND transporter periplasmic adaptor subunit"/>
    <property type="match status" value="1"/>
</dbReference>
<dbReference type="InterPro" id="IPR058792">
    <property type="entry name" value="Beta-barrel_RND_2"/>
</dbReference>
<dbReference type="PANTHER" id="PTHR30469:SF11">
    <property type="entry name" value="BLL4320 PROTEIN"/>
    <property type="match status" value="1"/>
</dbReference>
<dbReference type="EMBL" id="CP012661">
    <property type="protein sequence ID" value="AMY71449.1"/>
    <property type="molecule type" value="Genomic_DNA"/>
</dbReference>
<dbReference type="Proteomes" id="UP000076128">
    <property type="component" value="Chromosome"/>
</dbReference>
<keyword evidence="6" id="KW-1185">Reference proteome</keyword>
<dbReference type="Pfam" id="PF25917">
    <property type="entry name" value="BSH_RND"/>
    <property type="match status" value="1"/>
</dbReference>
<comment type="similarity">
    <text evidence="1">Belongs to the membrane fusion protein (MFP) (TC 8.A.1) family.</text>
</comment>
<dbReference type="Gene3D" id="1.10.287.470">
    <property type="entry name" value="Helix hairpin bin"/>
    <property type="match status" value="1"/>
</dbReference>
<organism evidence="5 6">
    <name type="scientific">Frigidibacter mobilis</name>
    <dbReference type="NCBI Taxonomy" id="1335048"/>
    <lineage>
        <taxon>Bacteria</taxon>
        <taxon>Pseudomonadati</taxon>
        <taxon>Pseudomonadota</taxon>
        <taxon>Alphaproteobacteria</taxon>
        <taxon>Rhodobacterales</taxon>
        <taxon>Paracoccaceae</taxon>
        <taxon>Frigidibacter</taxon>
    </lineage>
</organism>
<dbReference type="AlphaFoldDB" id="A0A161HCW7"/>
<dbReference type="InterPro" id="IPR006143">
    <property type="entry name" value="RND_pump_MFP"/>
</dbReference>
<dbReference type="PATRIC" id="fig|1335048.3.peg.4403"/>
<dbReference type="SUPFAM" id="SSF111369">
    <property type="entry name" value="HlyD-like secretion proteins"/>
    <property type="match status" value="1"/>
</dbReference>
<reference evidence="5 6" key="1">
    <citation type="submission" date="2015-09" db="EMBL/GenBank/DDBJ databases">
        <title>Complete genome sequence of Defluviimonas alba cai42t isolated from an oilfield in Xinjiang.</title>
        <authorList>
            <person name="Geng S."/>
            <person name="Pan X."/>
            <person name="Wu X."/>
        </authorList>
    </citation>
    <scope>NUCLEOTIDE SEQUENCE [LARGE SCALE GENOMIC DNA]</scope>
    <source>
        <strain evidence="6">cai42</strain>
    </source>
</reference>